<dbReference type="Proteomes" id="UP001057452">
    <property type="component" value="Chromosome 4"/>
</dbReference>
<organism evidence="1 2">
    <name type="scientific">Chaenocephalus aceratus</name>
    <name type="common">Blackfin icefish</name>
    <name type="synonym">Chaenichthys aceratus</name>
    <dbReference type="NCBI Taxonomy" id="36190"/>
    <lineage>
        <taxon>Eukaryota</taxon>
        <taxon>Metazoa</taxon>
        <taxon>Chordata</taxon>
        <taxon>Craniata</taxon>
        <taxon>Vertebrata</taxon>
        <taxon>Euteleostomi</taxon>
        <taxon>Actinopterygii</taxon>
        <taxon>Neopterygii</taxon>
        <taxon>Teleostei</taxon>
        <taxon>Neoteleostei</taxon>
        <taxon>Acanthomorphata</taxon>
        <taxon>Eupercaria</taxon>
        <taxon>Perciformes</taxon>
        <taxon>Notothenioidei</taxon>
        <taxon>Channichthyidae</taxon>
        <taxon>Chaenocephalus</taxon>
    </lineage>
</organism>
<proteinExistence type="predicted"/>
<dbReference type="EMBL" id="CM043788">
    <property type="protein sequence ID" value="KAI4829055.1"/>
    <property type="molecule type" value="Genomic_DNA"/>
</dbReference>
<gene>
    <name evidence="1" type="ORF">KUCAC02_023118</name>
</gene>
<comment type="caution">
    <text evidence="1">The sequence shown here is derived from an EMBL/GenBank/DDBJ whole genome shotgun (WGS) entry which is preliminary data.</text>
</comment>
<accession>A0ACB9XQU9</accession>
<keyword evidence="2" id="KW-1185">Reference proteome</keyword>
<name>A0ACB9XQU9_CHAAC</name>
<sequence length="275" mass="31066">MSVDQSYPFPQVFLVNGGEGPEHSAQPPNLVPCWSYPPPQERVRSRGKSRGCMGVSPALSLIVLMLFLLVFAALGFEAYQIINMQGELREFKKVHSATEFTTPQTKIEFDSPQKQIGDKPKLIEEKNNRPAAHVTGRIETLVFPKTLRWDPHAARSFLSGAVAYRFEDGALQVNETGLYHIYSRVELIFQHCSPTSSFIHSVFVRRAGHRSPLTLMEAHRAGFCSQSQPRHAWTTESYLGSALKLQKFDRVFVNASHPDYLSHAHYGNFFGLYKI</sequence>
<evidence type="ECO:0000313" key="2">
    <source>
        <dbReference type="Proteomes" id="UP001057452"/>
    </source>
</evidence>
<protein>
    <submittedName>
        <fullName evidence="1">Uncharacterized protein</fullName>
    </submittedName>
</protein>
<reference evidence="1" key="1">
    <citation type="submission" date="2022-05" db="EMBL/GenBank/DDBJ databases">
        <title>Chromosome-level genome of Chaenocephalus aceratus.</title>
        <authorList>
            <person name="Park H."/>
        </authorList>
    </citation>
    <scope>NUCLEOTIDE SEQUENCE</scope>
    <source>
        <strain evidence="1">KU_202001</strain>
    </source>
</reference>
<evidence type="ECO:0000313" key="1">
    <source>
        <dbReference type="EMBL" id="KAI4829055.1"/>
    </source>
</evidence>